<reference evidence="3" key="1">
    <citation type="submission" date="2017-02" db="EMBL/GenBank/DDBJ databases">
        <authorList>
            <person name="Dridi B."/>
        </authorList>
    </citation>
    <scope>NUCLEOTIDE SEQUENCE [LARGE SCALE GENOMIC DNA]</scope>
    <source>
        <strain evidence="3">B Co 03.10</strain>
    </source>
</reference>
<name>A0A1X6XNI5_9MICO</name>
<dbReference type="Proteomes" id="UP000196581">
    <property type="component" value="Unassembled WGS sequence"/>
</dbReference>
<organism evidence="2 3">
    <name type="scientific">Brevibacterium yomogidense</name>
    <dbReference type="NCBI Taxonomy" id="946573"/>
    <lineage>
        <taxon>Bacteria</taxon>
        <taxon>Bacillati</taxon>
        <taxon>Actinomycetota</taxon>
        <taxon>Actinomycetes</taxon>
        <taxon>Micrococcales</taxon>
        <taxon>Brevibacteriaceae</taxon>
        <taxon>Brevibacterium</taxon>
    </lineage>
</organism>
<accession>A0A1X6XNI5</accession>
<evidence type="ECO:0000256" key="1">
    <source>
        <dbReference type="SAM" id="MobiDB-lite"/>
    </source>
</evidence>
<sequence>MGRSLHCGTTDVDPHLAVTDGLEGDQISGGSAVQSYHVRKCTERTAHGACLACTHQRRERFPTDPGAPSVRNLHHSR</sequence>
<dbReference type="EMBL" id="FWFF01000020">
    <property type="protein sequence ID" value="SLN00569.1"/>
    <property type="molecule type" value="Genomic_DNA"/>
</dbReference>
<evidence type="ECO:0000313" key="2">
    <source>
        <dbReference type="EMBL" id="SLN00569.1"/>
    </source>
</evidence>
<keyword evidence="3" id="KW-1185">Reference proteome</keyword>
<proteinExistence type="predicted"/>
<gene>
    <name evidence="2" type="ORF">FM105_12970</name>
</gene>
<dbReference type="AlphaFoldDB" id="A0A1X6XNI5"/>
<protein>
    <submittedName>
        <fullName evidence="2">Uncharacterized protein</fullName>
    </submittedName>
</protein>
<evidence type="ECO:0000313" key="3">
    <source>
        <dbReference type="Proteomes" id="UP000196581"/>
    </source>
</evidence>
<feature type="region of interest" description="Disordered" evidence="1">
    <location>
        <begin position="57"/>
        <end position="77"/>
    </location>
</feature>